<dbReference type="InterPro" id="IPR050509">
    <property type="entry name" value="CoA-transferase_III"/>
</dbReference>
<dbReference type="Pfam" id="PF02515">
    <property type="entry name" value="CoA_transf_3"/>
    <property type="match status" value="1"/>
</dbReference>
<comment type="caution">
    <text evidence="1">The sequence shown here is derived from an EMBL/GenBank/DDBJ whole genome shotgun (WGS) entry which is preliminary data.</text>
</comment>
<keyword evidence="2" id="KW-1185">Reference proteome</keyword>
<dbReference type="GO" id="GO:0016740">
    <property type="term" value="F:transferase activity"/>
    <property type="evidence" value="ECO:0007669"/>
    <property type="project" value="UniProtKB-KW"/>
</dbReference>
<dbReference type="EMBL" id="JBHSCQ010000002">
    <property type="protein sequence ID" value="MFC4264071.1"/>
    <property type="molecule type" value="Genomic_DNA"/>
</dbReference>
<dbReference type="InterPro" id="IPR003673">
    <property type="entry name" value="CoA-Trfase_fam_III"/>
</dbReference>
<dbReference type="Proteomes" id="UP001595773">
    <property type="component" value="Unassembled WGS sequence"/>
</dbReference>
<sequence>MSQPLSGIVIVTVAINLPGPLAASRLTELGARVIKVEPPTGDPLKSVAPAWYAELTAGQEVIELDLKSPSDRSRFEDLLVDADMLLTSMRPSALARLNLEEILKRRRIALVEIVGHDGPRAEQPGHDLTYQATQGTLQPPTLPLVPIADVLGAERAVVACLSALRQREQGETDVRERVVLEEAARAASAGVRHGLTSPGAMLGGASPLYGIYPTADGFLAVAALEPHFAARLAAHVGQTRQDLTREFALHPTAHWTELGQIHDIPLVAVREAARAVPELALAQSLPTNNHESE</sequence>
<proteinExistence type="predicted"/>
<dbReference type="RefSeq" id="WP_230068604.1">
    <property type="nucleotide sequence ID" value="NZ_BAABLL010000013.1"/>
</dbReference>
<dbReference type="Gene3D" id="3.40.50.10540">
    <property type="entry name" value="Crotonobetainyl-coa:carnitine coa-transferase, domain 1"/>
    <property type="match status" value="1"/>
</dbReference>
<gene>
    <name evidence="1" type="ORF">ACFOW9_00470</name>
</gene>
<name>A0ABV8QW34_9MICC</name>
<evidence type="ECO:0000313" key="2">
    <source>
        <dbReference type="Proteomes" id="UP001595773"/>
    </source>
</evidence>
<dbReference type="PANTHER" id="PTHR48228">
    <property type="entry name" value="SUCCINYL-COA--D-CITRAMALATE COA-TRANSFERASE"/>
    <property type="match status" value="1"/>
</dbReference>
<dbReference type="Gene3D" id="3.30.1540.10">
    <property type="entry name" value="formyl-coa transferase, domain 3"/>
    <property type="match status" value="1"/>
</dbReference>
<evidence type="ECO:0000313" key="1">
    <source>
        <dbReference type="EMBL" id="MFC4264071.1"/>
    </source>
</evidence>
<reference evidence="2" key="1">
    <citation type="journal article" date="2019" name="Int. J. Syst. Evol. Microbiol.">
        <title>The Global Catalogue of Microorganisms (GCM) 10K type strain sequencing project: providing services to taxonomists for standard genome sequencing and annotation.</title>
        <authorList>
            <consortium name="The Broad Institute Genomics Platform"/>
            <consortium name="The Broad Institute Genome Sequencing Center for Infectious Disease"/>
            <person name="Wu L."/>
            <person name="Ma J."/>
        </authorList>
    </citation>
    <scope>NUCLEOTIDE SEQUENCE [LARGE SCALE GENOMIC DNA]</scope>
    <source>
        <strain evidence="2">CGMCC 1.10698</strain>
    </source>
</reference>
<dbReference type="InterPro" id="IPR044855">
    <property type="entry name" value="CoA-Trfase_III_dom3_sf"/>
</dbReference>
<dbReference type="SUPFAM" id="SSF89796">
    <property type="entry name" value="CoA-transferase family III (CaiB/BaiF)"/>
    <property type="match status" value="1"/>
</dbReference>
<keyword evidence="1" id="KW-0808">Transferase</keyword>
<organism evidence="1 2">
    <name type="scientific">Arthrobacter cryoconiti</name>
    <dbReference type="NCBI Taxonomy" id="748907"/>
    <lineage>
        <taxon>Bacteria</taxon>
        <taxon>Bacillati</taxon>
        <taxon>Actinomycetota</taxon>
        <taxon>Actinomycetes</taxon>
        <taxon>Micrococcales</taxon>
        <taxon>Micrococcaceae</taxon>
        <taxon>Arthrobacter</taxon>
    </lineage>
</organism>
<protein>
    <submittedName>
        <fullName evidence="1">CoA transferase</fullName>
    </submittedName>
</protein>
<dbReference type="PANTHER" id="PTHR48228:SF5">
    <property type="entry name" value="ALPHA-METHYLACYL-COA RACEMASE"/>
    <property type="match status" value="1"/>
</dbReference>
<accession>A0ABV8QW34</accession>
<dbReference type="InterPro" id="IPR023606">
    <property type="entry name" value="CoA-Trfase_III_dom_1_sf"/>
</dbReference>